<proteinExistence type="predicted"/>
<reference evidence="3 4" key="1">
    <citation type="submission" date="2016-09" db="EMBL/GenBank/DDBJ databases">
        <title>Extensive genetic diversity and differential bi-allelic expression allows diatom success in the polar Southern Ocean.</title>
        <authorList>
            <consortium name="DOE Joint Genome Institute"/>
            <person name="Mock T."/>
            <person name="Otillar R.P."/>
            <person name="Strauss J."/>
            <person name="Dupont C."/>
            <person name="Frickenhaus S."/>
            <person name="Maumus F."/>
            <person name="Mcmullan M."/>
            <person name="Sanges R."/>
            <person name="Schmutz J."/>
            <person name="Toseland A."/>
            <person name="Valas R."/>
            <person name="Veluchamy A."/>
            <person name="Ward B.J."/>
            <person name="Allen A."/>
            <person name="Barry K."/>
            <person name="Falciatore A."/>
            <person name="Ferrante M."/>
            <person name="Fortunato A.E."/>
            <person name="Gloeckner G."/>
            <person name="Gruber A."/>
            <person name="Hipkin R."/>
            <person name="Janech M."/>
            <person name="Kroth P."/>
            <person name="Leese F."/>
            <person name="Lindquist E."/>
            <person name="Lyon B.R."/>
            <person name="Martin J."/>
            <person name="Mayer C."/>
            <person name="Parker M."/>
            <person name="Quesneville H."/>
            <person name="Raymond J."/>
            <person name="Uhlig C."/>
            <person name="Valentin K.U."/>
            <person name="Worden A.Z."/>
            <person name="Armbrust E.V."/>
            <person name="Bowler C."/>
            <person name="Green B."/>
            <person name="Moulton V."/>
            <person name="Van Oosterhout C."/>
            <person name="Grigoriev I."/>
        </authorList>
    </citation>
    <scope>NUCLEOTIDE SEQUENCE [LARGE SCALE GENOMIC DNA]</scope>
    <source>
        <strain evidence="3 4">CCMP1102</strain>
    </source>
</reference>
<dbReference type="GO" id="GO:0016020">
    <property type="term" value="C:membrane"/>
    <property type="evidence" value="ECO:0007669"/>
    <property type="project" value="InterPro"/>
</dbReference>
<dbReference type="EMBL" id="KV784369">
    <property type="protein sequence ID" value="OEU11191.1"/>
    <property type="molecule type" value="Genomic_DNA"/>
</dbReference>
<dbReference type="Proteomes" id="UP000095751">
    <property type="component" value="Unassembled WGS sequence"/>
</dbReference>
<evidence type="ECO:0000256" key="1">
    <source>
        <dbReference type="SAM" id="MobiDB-lite"/>
    </source>
</evidence>
<feature type="compositionally biased region" description="Low complexity" evidence="1">
    <location>
        <begin position="299"/>
        <end position="320"/>
    </location>
</feature>
<dbReference type="PANTHER" id="PTHR33418:SF1">
    <property type="entry name" value="HELICASE-ASSOCIATED DOMAIN-CONTAINING PROTEIN"/>
    <property type="match status" value="1"/>
</dbReference>
<feature type="region of interest" description="Disordered" evidence="1">
    <location>
        <begin position="558"/>
        <end position="624"/>
    </location>
</feature>
<accession>A0A1E7EYZ1</accession>
<feature type="region of interest" description="Disordered" evidence="1">
    <location>
        <begin position="734"/>
        <end position="755"/>
    </location>
</feature>
<dbReference type="Pfam" id="PF03567">
    <property type="entry name" value="Sulfotransfer_2"/>
    <property type="match status" value="1"/>
</dbReference>
<dbReference type="GO" id="GO:0008146">
    <property type="term" value="F:sulfotransferase activity"/>
    <property type="evidence" value="ECO:0007669"/>
    <property type="project" value="InterPro"/>
</dbReference>
<feature type="domain" description="Helicase-associated" evidence="2">
    <location>
        <begin position="492"/>
        <end position="532"/>
    </location>
</feature>
<organism evidence="3 4">
    <name type="scientific">Fragilariopsis cylindrus CCMP1102</name>
    <dbReference type="NCBI Taxonomy" id="635003"/>
    <lineage>
        <taxon>Eukaryota</taxon>
        <taxon>Sar</taxon>
        <taxon>Stramenopiles</taxon>
        <taxon>Ochrophyta</taxon>
        <taxon>Bacillariophyta</taxon>
        <taxon>Bacillariophyceae</taxon>
        <taxon>Bacillariophycidae</taxon>
        <taxon>Bacillariales</taxon>
        <taxon>Bacillariaceae</taxon>
        <taxon>Fragilariopsis</taxon>
    </lineage>
</organism>
<feature type="compositionally biased region" description="Polar residues" evidence="1">
    <location>
        <begin position="746"/>
        <end position="755"/>
    </location>
</feature>
<feature type="compositionally biased region" description="Acidic residues" evidence="1">
    <location>
        <begin position="563"/>
        <end position="574"/>
    </location>
</feature>
<dbReference type="PANTHER" id="PTHR33418">
    <property type="entry name" value="HELICASE-ASSOCIATED"/>
    <property type="match status" value="1"/>
</dbReference>
<feature type="compositionally biased region" description="Low complexity" evidence="1">
    <location>
        <begin position="337"/>
        <end position="351"/>
    </location>
</feature>
<dbReference type="KEGG" id="fcy:FRACYDRAFT_246303"/>
<evidence type="ECO:0000313" key="3">
    <source>
        <dbReference type="EMBL" id="OEU11191.1"/>
    </source>
</evidence>
<feature type="region of interest" description="Disordered" evidence="1">
    <location>
        <begin position="51"/>
        <end position="79"/>
    </location>
</feature>
<dbReference type="InterPro" id="IPR005114">
    <property type="entry name" value="Helicase_assoc"/>
</dbReference>
<dbReference type="Pfam" id="PF03457">
    <property type="entry name" value="HA"/>
    <property type="match status" value="2"/>
</dbReference>
<dbReference type="OrthoDB" id="498381at2759"/>
<sequence>MSNKYNNNGTPISTSSISSSSSSSANNNNNKIIMTKESSTMSNMSLEKKVEQTLAEDTDDDKTTTNNNNNNNNDEENEDPITVTAEAAVLVVVPNSTHQVVVANNANANIKNEQVPLRPNNKYNPSWLVILQTIPLKEQMQLKTLKRRMIQRFQEKNVIGRCTEARRNPELRYNHSMYLTEDHYTTVLIVRDPFERAYSAYKNSDSNTNIYLNDGGDGVCSNTTNCTFEVWVNKLIHFRQSKNSAVKNNEHFKPQIEIAQFHKIHYHYKLRMTSQIDLTFLFQDLMGFNNGIPKEHINSSSSSASKNNTANGSSSSSSSSSKRKRSGRVQQQKDNDNVTITTATTTTTKDNNNSDRILKLFESISSKTMNQLAIFYKNDLKLWQELLDYGTPRSSLPGEEITLYDYYISDQNQKKMITTQDKNNKNKKNSNSIDYSFGHCLVPNQYPDNPSLAEWVKRQRYQYKLKGMGKYTHMSNDRMIALEKSGFVWNSHDAVWEERLKELKEFKHVNHGNTNVPSFYPPNPPLAVWVNDKEDNINVYVKANQQQSQKVELTCYGYKTSSDDDNDDNDEENENINYNNDDAAIKIIDDGDRNDEDEKEDENTNEDENENDDDDDDNGAIIGKENIDEMRIKIKAKDDKEWKLIHSGIMASIGTRITKKSKNKSKRNIGSRSRYIGTFKNERDAALAVKIAWKKIDDMKSQQLVDDDERTLQASDYREWKLLRSKVLASIGTRNANKNSDKRNTSSDNNMQILI</sequence>
<feature type="compositionally biased region" description="Acidic residues" evidence="1">
    <location>
        <begin position="592"/>
        <end position="618"/>
    </location>
</feature>
<name>A0A1E7EYZ1_9STRA</name>
<feature type="region of interest" description="Disordered" evidence="1">
    <location>
        <begin position="297"/>
        <end position="352"/>
    </location>
</feature>
<protein>
    <recommendedName>
        <fullName evidence="2">Helicase-associated domain-containing protein</fullName>
    </recommendedName>
</protein>
<evidence type="ECO:0000259" key="2">
    <source>
        <dbReference type="Pfam" id="PF03457"/>
    </source>
</evidence>
<dbReference type="InParanoid" id="A0A1E7EYZ1"/>
<feature type="domain" description="Helicase-associated" evidence="2">
    <location>
        <begin position="437"/>
        <end position="487"/>
    </location>
</feature>
<evidence type="ECO:0000313" key="4">
    <source>
        <dbReference type="Proteomes" id="UP000095751"/>
    </source>
</evidence>
<dbReference type="AlphaFoldDB" id="A0A1E7EYZ1"/>
<gene>
    <name evidence="3" type="ORF">FRACYDRAFT_246303</name>
</gene>
<keyword evidence="4" id="KW-1185">Reference proteome</keyword>
<feature type="region of interest" description="Disordered" evidence="1">
    <location>
        <begin position="1"/>
        <end position="29"/>
    </location>
</feature>
<dbReference type="InterPro" id="IPR005331">
    <property type="entry name" value="Sulfotransferase"/>
</dbReference>